<dbReference type="EMBL" id="OX395143">
    <property type="protein sequence ID" value="CAI5798277.1"/>
    <property type="molecule type" value="Genomic_DNA"/>
</dbReference>
<dbReference type="Proteomes" id="UP001178461">
    <property type="component" value="Chromosome 16"/>
</dbReference>
<sequence length="74" mass="7891">MKRDNSLVNKPTEGAAAVAGLALALPAREGGLAPAWEDEAGAEEPEPGLAVTREKMMAARFWKDLSMDHTTDLL</sequence>
<accession>A0AA35PVI1</accession>
<evidence type="ECO:0000313" key="1">
    <source>
        <dbReference type="EMBL" id="CAI5798277.1"/>
    </source>
</evidence>
<reference evidence="1" key="1">
    <citation type="submission" date="2022-12" db="EMBL/GenBank/DDBJ databases">
        <authorList>
            <person name="Alioto T."/>
            <person name="Alioto T."/>
            <person name="Gomez Garrido J."/>
        </authorList>
    </citation>
    <scope>NUCLEOTIDE SEQUENCE</scope>
</reference>
<proteinExistence type="predicted"/>
<gene>
    <name evidence="1" type="ORF">PODLI_1B028400</name>
</gene>
<organism evidence="1 2">
    <name type="scientific">Podarcis lilfordi</name>
    <name type="common">Lilford's wall lizard</name>
    <dbReference type="NCBI Taxonomy" id="74358"/>
    <lineage>
        <taxon>Eukaryota</taxon>
        <taxon>Metazoa</taxon>
        <taxon>Chordata</taxon>
        <taxon>Craniata</taxon>
        <taxon>Vertebrata</taxon>
        <taxon>Euteleostomi</taxon>
        <taxon>Lepidosauria</taxon>
        <taxon>Squamata</taxon>
        <taxon>Bifurcata</taxon>
        <taxon>Unidentata</taxon>
        <taxon>Episquamata</taxon>
        <taxon>Laterata</taxon>
        <taxon>Lacertibaenia</taxon>
        <taxon>Lacertidae</taxon>
        <taxon>Podarcis</taxon>
    </lineage>
</organism>
<protein>
    <submittedName>
        <fullName evidence="1">Uncharacterized protein</fullName>
    </submittedName>
</protein>
<keyword evidence="2" id="KW-1185">Reference proteome</keyword>
<dbReference type="AlphaFoldDB" id="A0AA35PVI1"/>
<evidence type="ECO:0000313" key="2">
    <source>
        <dbReference type="Proteomes" id="UP001178461"/>
    </source>
</evidence>
<name>A0AA35PVI1_9SAUR</name>